<accession>A0A0P7VGS6</accession>
<evidence type="ECO:0000256" key="1">
    <source>
        <dbReference type="ARBA" id="ARBA00004496"/>
    </source>
</evidence>
<gene>
    <name evidence="9" type="ORF">Z043_106103</name>
</gene>
<dbReference type="Proteomes" id="UP000034805">
    <property type="component" value="Unassembled WGS sequence"/>
</dbReference>
<dbReference type="FunFam" id="3.40.50.300:FF:000210">
    <property type="entry name" value="Si:dkey-16p6.1"/>
    <property type="match status" value="1"/>
</dbReference>
<comment type="caution">
    <text evidence="9">The sequence shown here is derived from an EMBL/GenBank/DDBJ whole genome shotgun (WGS) entry which is preliminary data.</text>
</comment>
<evidence type="ECO:0000313" key="9">
    <source>
        <dbReference type="EMBL" id="KPP74711.1"/>
    </source>
</evidence>
<dbReference type="InterPro" id="IPR029495">
    <property type="entry name" value="NACHT-assoc"/>
</dbReference>
<dbReference type="Pfam" id="PF13516">
    <property type="entry name" value="LRR_6"/>
    <property type="match status" value="6"/>
</dbReference>
<evidence type="ECO:0000256" key="5">
    <source>
        <dbReference type="ARBA" id="ARBA00022741"/>
    </source>
</evidence>
<dbReference type="EMBL" id="JARO02001684">
    <property type="protein sequence ID" value="KPP74711.1"/>
    <property type="molecule type" value="Genomic_DNA"/>
</dbReference>
<protein>
    <recommendedName>
        <fullName evidence="8">NACHT domain-containing protein</fullName>
    </recommendedName>
</protein>
<keyword evidence="2" id="KW-0963">Cytoplasm</keyword>
<feature type="compositionally biased region" description="Basic and acidic residues" evidence="7">
    <location>
        <begin position="1"/>
        <end position="12"/>
    </location>
</feature>
<evidence type="ECO:0000256" key="3">
    <source>
        <dbReference type="ARBA" id="ARBA00022614"/>
    </source>
</evidence>
<dbReference type="PANTHER" id="PTHR24106">
    <property type="entry name" value="NACHT, LRR AND CARD DOMAINS-CONTAINING"/>
    <property type="match status" value="1"/>
</dbReference>
<dbReference type="PROSITE" id="PS50837">
    <property type="entry name" value="NACHT"/>
    <property type="match status" value="1"/>
</dbReference>
<dbReference type="Pfam" id="PF17779">
    <property type="entry name" value="WHD_NOD2"/>
    <property type="match status" value="1"/>
</dbReference>
<dbReference type="InterPro" id="IPR027417">
    <property type="entry name" value="P-loop_NTPase"/>
</dbReference>
<dbReference type="AlphaFoldDB" id="A0A0P7VGS6"/>
<feature type="domain" description="NACHT" evidence="8">
    <location>
        <begin position="180"/>
        <end position="314"/>
    </location>
</feature>
<dbReference type="GO" id="GO:0005524">
    <property type="term" value="F:ATP binding"/>
    <property type="evidence" value="ECO:0007669"/>
    <property type="project" value="UniProtKB-KW"/>
</dbReference>
<dbReference type="Pfam" id="PF05729">
    <property type="entry name" value="NACHT"/>
    <property type="match status" value="1"/>
</dbReference>
<dbReference type="SUPFAM" id="SSF52540">
    <property type="entry name" value="P-loop containing nucleoside triphosphate hydrolases"/>
    <property type="match status" value="1"/>
</dbReference>
<sequence length="925" mass="104461">MDKEEISDKEDISAGQWYSSQSSRRTHQTDLNCIFKSLEDRAVRFLKNQLERFKSHLSEDYPTYFEPQVEDDTSLEADEIMNETGGTEEEQQLSCQYKLKSNLKKKFESVFEGKAKQGNPILLKKIFTEVYIIKGGIGNINTQHEVRHIETTCNRPTMEETAVKCSEIFEALPGHDVHVRTVLTRGVAGIGKTVSVQKFILDWAEEKSCKDFNFVFPLPFRDLNLIKDKEYSLIQLLHHFLPEVKAVEPTDICNYKVLFIFDGLDECRLPLDFLNNERLCDVTKPTKVDVLITNLIKGNLFPSSLLWITSRPAATGRIPPECVHRVTDIRGFDDPQKEEYFTKRFTDQDLVSRIITHIKSSRSLHIMCHIPVFCWILATVLERLFSEANSGQIPKTLTQVYTHFLIFQTTLKTEKFSRKKVTHPSESLRANKTFLMKLGKLAFNNLQKGNLIFYEEDLREHGIDVNEASVFSGLCTEVFKEETWLYQGKVYCFVHLSVQEYLAALYTFLSDGNTSTLSTVSRQHQEMKLSHLLKITVDQTLQSNDGHLDLYLRFLLGLSVESNQTFLQGLLTHTQDSSHDVQETILYIKKTIRSNLSTERTINLLHCLNELNDQSLAAEIQNFLSSGGLSEEKTGGAYLPSPAIMLLTSERTLDEFDLKKYIRSDDGLIMFLPVLQTSRTALLNSCSLTGKSCGLLASSLLTKSSSLRELDLSDNDLRDSGLELLSAGLANANCKLETLRLNGCNLTGECCEMFASTVSSKFSSLREVDLSENDLQDSGVELLCGGLQNPYCKLETLRLKRCNLSQICCETLALVISSNSSRLRELDLSDNDLEDSGVKKLCVGLGNPYCKLETLRLSDCGVTDESCASLTLALHLNPLHLRELDLSYNNPGEPGVKMLSSLLENSNCKLEKVRSVLSLINTVHY</sequence>
<dbReference type="Pfam" id="PF14484">
    <property type="entry name" value="FISNA"/>
    <property type="match status" value="1"/>
</dbReference>
<dbReference type="InterPro" id="IPR041075">
    <property type="entry name" value="NOD1/2_WH"/>
</dbReference>
<organism evidence="9 10">
    <name type="scientific">Scleropages formosus</name>
    <name type="common">Asian bonytongue</name>
    <name type="synonym">Osteoglossum formosum</name>
    <dbReference type="NCBI Taxonomy" id="113540"/>
    <lineage>
        <taxon>Eukaryota</taxon>
        <taxon>Metazoa</taxon>
        <taxon>Chordata</taxon>
        <taxon>Craniata</taxon>
        <taxon>Vertebrata</taxon>
        <taxon>Euteleostomi</taxon>
        <taxon>Actinopterygii</taxon>
        <taxon>Neopterygii</taxon>
        <taxon>Teleostei</taxon>
        <taxon>Osteoglossocephala</taxon>
        <taxon>Osteoglossomorpha</taxon>
        <taxon>Osteoglossiformes</taxon>
        <taxon>Osteoglossidae</taxon>
        <taxon>Scleropages</taxon>
    </lineage>
</organism>
<evidence type="ECO:0000256" key="2">
    <source>
        <dbReference type="ARBA" id="ARBA00022490"/>
    </source>
</evidence>
<dbReference type="Gene3D" id="3.40.50.300">
    <property type="entry name" value="P-loop containing nucleotide triphosphate hydrolases"/>
    <property type="match status" value="1"/>
</dbReference>
<reference evidence="9 10" key="1">
    <citation type="submission" date="2015-08" db="EMBL/GenBank/DDBJ databases">
        <title>The genome of the Asian arowana (Scleropages formosus).</title>
        <authorList>
            <person name="Tan M.H."/>
            <person name="Gan H.M."/>
            <person name="Croft L.J."/>
            <person name="Austin C.M."/>
        </authorList>
    </citation>
    <scope>NUCLEOTIDE SEQUENCE [LARGE SCALE GENOMIC DNA]</scope>
    <source>
        <strain evidence="9">Aro1</strain>
    </source>
</reference>
<dbReference type="InterPro" id="IPR032675">
    <property type="entry name" value="LRR_dom_sf"/>
</dbReference>
<dbReference type="Gene3D" id="3.80.10.10">
    <property type="entry name" value="Ribonuclease Inhibitor"/>
    <property type="match status" value="1"/>
</dbReference>
<evidence type="ECO:0000313" key="10">
    <source>
        <dbReference type="Proteomes" id="UP000034805"/>
    </source>
</evidence>
<dbReference type="InterPro" id="IPR041267">
    <property type="entry name" value="NLRP_HD2"/>
</dbReference>
<evidence type="ECO:0000256" key="4">
    <source>
        <dbReference type="ARBA" id="ARBA00022737"/>
    </source>
</evidence>
<evidence type="ECO:0000259" key="8">
    <source>
        <dbReference type="PROSITE" id="PS50837"/>
    </source>
</evidence>
<evidence type="ECO:0000256" key="6">
    <source>
        <dbReference type="ARBA" id="ARBA00022840"/>
    </source>
</evidence>
<keyword evidence="3" id="KW-0433">Leucine-rich repeat</keyword>
<dbReference type="SMART" id="SM01288">
    <property type="entry name" value="FISNA"/>
    <property type="match status" value="1"/>
</dbReference>
<dbReference type="InterPro" id="IPR001611">
    <property type="entry name" value="Leu-rich_rpt"/>
</dbReference>
<keyword evidence="4" id="KW-0677">Repeat</keyword>
<keyword evidence="6" id="KW-0067">ATP-binding</keyword>
<comment type="subcellular location">
    <subcellularLocation>
        <location evidence="1">Cytoplasm</location>
    </subcellularLocation>
</comment>
<dbReference type="SUPFAM" id="SSF52047">
    <property type="entry name" value="RNI-like"/>
    <property type="match status" value="1"/>
</dbReference>
<dbReference type="InterPro" id="IPR051261">
    <property type="entry name" value="NLR"/>
</dbReference>
<evidence type="ECO:0000256" key="7">
    <source>
        <dbReference type="SAM" id="MobiDB-lite"/>
    </source>
</evidence>
<dbReference type="GO" id="GO:0005737">
    <property type="term" value="C:cytoplasm"/>
    <property type="evidence" value="ECO:0007669"/>
    <property type="project" value="UniProtKB-SubCell"/>
</dbReference>
<proteinExistence type="predicted"/>
<name>A0A0P7VGS6_SCLFO</name>
<dbReference type="InterPro" id="IPR007111">
    <property type="entry name" value="NACHT_NTPase"/>
</dbReference>
<keyword evidence="5" id="KW-0547">Nucleotide-binding</keyword>
<feature type="region of interest" description="Disordered" evidence="7">
    <location>
        <begin position="1"/>
        <end position="21"/>
    </location>
</feature>
<dbReference type="SMART" id="SM00368">
    <property type="entry name" value="LRR_RI"/>
    <property type="match status" value="7"/>
</dbReference>
<dbReference type="Pfam" id="PF17776">
    <property type="entry name" value="NLRC4_HD2"/>
    <property type="match status" value="1"/>
</dbReference>
<dbReference type="PROSITE" id="PS51450">
    <property type="entry name" value="LRR"/>
    <property type="match status" value="1"/>
</dbReference>